<proteinExistence type="predicted"/>
<protein>
    <submittedName>
        <fullName evidence="1">Uncharacterized protein</fullName>
    </submittedName>
</protein>
<comment type="caution">
    <text evidence="1">The sequence shown here is derived from an EMBL/GenBank/DDBJ whole genome shotgun (WGS) entry which is preliminary data.</text>
</comment>
<keyword evidence="2" id="KW-1185">Reference proteome</keyword>
<name>A0ABV2N1A6_9HYPH</name>
<reference evidence="1 2" key="1">
    <citation type="submission" date="2024-06" db="EMBL/GenBank/DDBJ databases">
        <title>Genomic Encyclopedia of Type Strains, Phase IV (KMG-IV): sequencing the most valuable type-strain genomes for metagenomic binning, comparative biology and taxonomic classification.</title>
        <authorList>
            <person name="Goeker M."/>
        </authorList>
    </citation>
    <scope>NUCLEOTIDE SEQUENCE [LARGE SCALE GENOMIC DNA]</scope>
    <source>
        <strain evidence="1 2">DSM 27865</strain>
    </source>
</reference>
<evidence type="ECO:0000313" key="1">
    <source>
        <dbReference type="EMBL" id="MET3791907.1"/>
    </source>
</evidence>
<gene>
    <name evidence="1" type="ORF">ABID37_002117</name>
</gene>
<dbReference type="RefSeq" id="WP_354194416.1">
    <property type="nucleotide sequence ID" value="NZ_JBEPML010000006.1"/>
</dbReference>
<dbReference type="Proteomes" id="UP001549076">
    <property type="component" value="Unassembled WGS sequence"/>
</dbReference>
<evidence type="ECO:0000313" key="2">
    <source>
        <dbReference type="Proteomes" id="UP001549076"/>
    </source>
</evidence>
<sequence>MKKRRTNLTGIGDAFLNERAAPSQRTPASPIRAITKSLEILANGPGPELIPSLLARSDGPSIAPRILAFATGETASCSGGRSCARLYLALQGMAVPLRHTTTGLDLTRLEWWLQAMAEHATGRWGGNEDGVNAIAAAQPEIWEQAQAATKAWER</sequence>
<dbReference type="EMBL" id="JBEPML010000006">
    <property type="protein sequence ID" value="MET3791907.1"/>
    <property type="molecule type" value="Genomic_DNA"/>
</dbReference>
<accession>A0ABV2N1A6</accession>
<organism evidence="1 2">
    <name type="scientific">Aquamicrobium terrae</name>
    <dbReference type="NCBI Taxonomy" id="1324945"/>
    <lineage>
        <taxon>Bacteria</taxon>
        <taxon>Pseudomonadati</taxon>
        <taxon>Pseudomonadota</taxon>
        <taxon>Alphaproteobacteria</taxon>
        <taxon>Hyphomicrobiales</taxon>
        <taxon>Phyllobacteriaceae</taxon>
        <taxon>Aquamicrobium</taxon>
    </lineage>
</organism>